<feature type="transmembrane region" description="Helical" evidence="1">
    <location>
        <begin position="68"/>
        <end position="95"/>
    </location>
</feature>
<gene>
    <name evidence="2" type="ORF">FLM9_672</name>
</gene>
<evidence type="ECO:0000313" key="2">
    <source>
        <dbReference type="EMBL" id="CZB15831.1"/>
    </source>
</evidence>
<keyword evidence="1" id="KW-0812">Transmembrane</keyword>
<keyword evidence="1" id="KW-0472">Membrane</keyword>
<sequence>MTTAEATLGTGSFDEAIRALGGYVMEAVPRRLSSFVTWRKRWTLAQRELKSFVKRRKRRKRWKLAQRGLKSVVLVFLVLFVSFQLFLLFLAGIAARHQTQQLARCMNQETFDGDEGLALLKTIAKHCGDQVRKLDDSYRQLTRLKLLRWSPLNGVVMDQLDTLICELEDVGETAALSASPEVTATIMEQLAAHGIA</sequence>
<dbReference type="EMBL" id="FITM01000078">
    <property type="protein sequence ID" value="CZB15831.1"/>
    <property type="molecule type" value="Genomic_DNA"/>
</dbReference>
<evidence type="ECO:0008006" key="4">
    <source>
        <dbReference type="Google" id="ProtNLM"/>
    </source>
</evidence>
<evidence type="ECO:0000256" key="1">
    <source>
        <dbReference type="SAM" id="Phobius"/>
    </source>
</evidence>
<keyword evidence="3" id="KW-1185">Reference proteome</keyword>
<protein>
    <recommendedName>
        <fullName evidence="4">Transmembrane protein</fullName>
    </recommendedName>
</protein>
<organism evidence="2 3">
    <name type="scientific">Candidatus Synechococcus spongiarum</name>
    <dbReference type="NCBI Taxonomy" id="431041"/>
    <lineage>
        <taxon>Bacteria</taxon>
        <taxon>Bacillati</taxon>
        <taxon>Cyanobacteriota</taxon>
        <taxon>Cyanophyceae</taxon>
        <taxon>Synechococcales</taxon>
        <taxon>Synechococcaceae</taxon>
        <taxon>Synechococcus</taxon>
    </lineage>
</organism>
<reference evidence="3" key="1">
    <citation type="submission" date="2016-02" db="EMBL/GenBank/DDBJ databases">
        <authorList>
            <person name="liu f."/>
        </authorList>
    </citation>
    <scope>NUCLEOTIDE SEQUENCE [LARGE SCALE GENOMIC DNA]</scope>
</reference>
<accession>A0A170T7D6</accession>
<proteinExistence type="predicted"/>
<dbReference type="Proteomes" id="UP000182631">
    <property type="component" value="Unassembled WGS sequence"/>
</dbReference>
<dbReference type="AlphaFoldDB" id="A0A170T7D6"/>
<evidence type="ECO:0000313" key="3">
    <source>
        <dbReference type="Proteomes" id="UP000182631"/>
    </source>
</evidence>
<name>A0A170T7D6_9SYNE</name>
<keyword evidence="1" id="KW-1133">Transmembrane helix</keyword>